<proteinExistence type="predicted"/>
<dbReference type="Proteomes" id="UP000789920">
    <property type="component" value="Unassembled WGS sequence"/>
</dbReference>
<comment type="caution">
    <text evidence="1">The sequence shown here is derived from an EMBL/GenBank/DDBJ whole genome shotgun (WGS) entry which is preliminary data.</text>
</comment>
<organism evidence="1 2">
    <name type="scientific">Racocetra persica</name>
    <dbReference type="NCBI Taxonomy" id="160502"/>
    <lineage>
        <taxon>Eukaryota</taxon>
        <taxon>Fungi</taxon>
        <taxon>Fungi incertae sedis</taxon>
        <taxon>Mucoromycota</taxon>
        <taxon>Glomeromycotina</taxon>
        <taxon>Glomeromycetes</taxon>
        <taxon>Diversisporales</taxon>
        <taxon>Gigasporaceae</taxon>
        <taxon>Racocetra</taxon>
    </lineage>
</organism>
<sequence length="42" mass="4896">TFGVVFFAHKDKRLVLASGDWFDTQFIIEFDDREIGLTFSLL</sequence>
<feature type="non-terminal residue" evidence="1">
    <location>
        <position position="1"/>
    </location>
</feature>
<accession>A0ACA9QAA6</accession>
<gene>
    <name evidence="1" type="ORF">RPERSI_LOCUS13334</name>
</gene>
<protein>
    <submittedName>
        <fullName evidence="1">11605_t:CDS:1</fullName>
    </submittedName>
</protein>
<evidence type="ECO:0000313" key="2">
    <source>
        <dbReference type="Proteomes" id="UP000789920"/>
    </source>
</evidence>
<evidence type="ECO:0000313" key="1">
    <source>
        <dbReference type="EMBL" id="CAG8742894.1"/>
    </source>
</evidence>
<dbReference type="EMBL" id="CAJVQC010029547">
    <property type="protein sequence ID" value="CAG8742894.1"/>
    <property type="molecule type" value="Genomic_DNA"/>
</dbReference>
<name>A0ACA9QAA6_9GLOM</name>
<keyword evidence="2" id="KW-1185">Reference proteome</keyword>
<reference evidence="1" key="1">
    <citation type="submission" date="2021-06" db="EMBL/GenBank/DDBJ databases">
        <authorList>
            <person name="Kallberg Y."/>
            <person name="Tangrot J."/>
            <person name="Rosling A."/>
        </authorList>
    </citation>
    <scope>NUCLEOTIDE SEQUENCE</scope>
    <source>
        <strain evidence="1">MA461A</strain>
    </source>
</reference>